<sequence length="311" mass="33663">MNSVNPNAMRGVESYENLGGWPPEGFRADEESKDIEVGYEGASGLNGSSHGNVPMTYAAVAAKRSHTDDRHGEEERLEPDDVVVLDEDCIVENSRAFPMIRFSDRVHNQLDMSMWNVIIESCKASGVSGEADQTTTNIPVDVSGSSAPNSSKLYGPWMVATNRRRRNTNQVVKDRAGFNGVGSGSRFVVLQNVSIASPDMDQAIKRVVEGDSKKQKKGSVGKGVNSSVVIIPLQSDSRPEFVVPRVVPGNGNHVVVSIVKPEVNVRGGSRAGNGISFGHWGRVGMENVNKGLRIRKNVDYRNPGKDVFVGT</sequence>
<organism evidence="2 3">
    <name type="scientific">Hibiscus sabdariffa</name>
    <name type="common">roselle</name>
    <dbReference type="NCBI Taxonomy" id="183260"/>
    <lineage>
        <taxon>Eukaryota</taxon>
        <taxon>Viridiplantae</taxon>
        <taxon>Streptophyta</taxon>
        <taxon>Embryophyta</taxon>
        <taxon>Tracheophyta</taxon>
        <taxon>Spermatophyta</taxon>
        <taxon>Magnoliopsida</taxon>
        <taxon>eudicotyledons</taxon>
        <taxon>Gunneridae</taxon>
        <taxon>Pentapetalae</taxon>
        <taxon>rosids</taxon>
        <taxon>malvids</taxon>
        <taxon>Malvales</taxon>
        <taxon>Malvaceae</taxon>
        <taxon>Malvoideae</taxon>
        <taxon>Hibiscus</taxon>
    </lineage>
</organism>
<feature type="region of interest" description="Disordered" evidence="1">
    <location>
        <begin position="13"/>
        <end position="33"/>
    </location>
</feature>
<gene>
    <name evidence="2" type="ORF">V6N11_075346</name>
</gene>
<protein>
    <submittedName>
        <fullName evidence="2">Uncharacterized protein</fullName>
    </submittedName>
</protein>
<accession>A0ABR2R6Q9</accession>
<evidence type="ECO:0000313" key="3">
    <source>
        <dbReference type="Proteomes" id="UP001396334"/>
    </source>
</evidence>
<evidence type="ECO:0000313" key="2">
    <source>
        <dbReference type="EMBL" id="KAK9008453.1"/>
    </source>
</evidence>
<dbReference type="Proteomes" id="UP001396334">
    <property type="component" value="Unassembled WGS sequence"/>
</dbReference>
<reference evidence="2 3" key="1">
    <citation type="journal article" date="2024" name="G3 (Bethesda)">
        <title>Genome assembly of Hibiscus sabdariffa L. provides insights into metabolisms of medicinal natural products.</title>
        <authorList>
            <person name="Kim T."/>
        </authorList>
    </citation>
    <scope>NUCLEOTIDE SEQUENCE [LARGE SCALE GENOMIC DNA]</scope>
    <source>
        <strain evidence="2">TK-2024</strain>
        <tissue evidence="2">Old leaves</tissue>
    </source>
</reference>
<dbReference type="EMBL" id="JBBPBN010000026">
    <property type="protein sequence ID" value="KAK9008453.1"/>
    <property type="molecule type" value="Genomic_DNA"/>
</dbReference>
<keyword evidence="3" id="KW-1185">Reference proteome</keyword>
<evidence type="ECO:0000256" key="1">
    <source>
        <dbReference type="SAM" id="MobiDB-lite"/>
    </source>
</evidence>
<comment type="caution">
    <text evidence="2">The sequence shown here is derived from an EMBL/GenBank/DDBJ whole genome shotgun (WGS) entry which is preliminary data.</text>
</comment>
<name>A0ABR2R6Q9_9ROSI</name>
<proteinExistence type="predicted"/>